<dbReference type="GO" id="GO:0008270">
    <property type="term" value="F:zinc ion binding"/>
    <property type="evidence" value="ECO:0007669"/>
    <property type="project" value="UniProtKB-UniRule"/>
</dbReference>
<feature type="binding site" evidence="7">
    <location>
        <position position="156"/>
    </location>
    <ligand>
        <name>Zn(2+)</name>
        <dbReference type="ChEBI" id="CHEBI:29105"/>
    </ligand>
</feature>
<dbReference type="GO" id="GO:0031314">
    <property type="term" value="C:extrinsic component of mitochondrial inner membrane"/>
    <property type="evidence" value="ECO:0007669"/>
    <property type="project" value="UniProtKB-UniRule"/>
</dbReference>
<feature type="binding site" evidence="7">
    <location>
        <position position="141"/>
    </location>
    <ligand>
        <name>Zn(2+)</name>
        <dbReference type="ChEBI" id="CHEBI:29105"/>
    </ligand>
</feature>
<organism evidence="8 9">
    <name type="scientific">Catenaria anguillulae PL171</name>
    <dbReference type="NCBI Taxonomy" id="765915"/>
    <lineage>
        <taxon>Eukaryota</taxon>
        <taxon>Fungi</taxon>
        <taxon>Fungi incertae sedis</taxon>
        <taxon>Blastocladiomycota</taxon>
        <taxon>Blastocladiomycetes</taxon>
        <taxon>Blastocladiales</taxon>
        <taxon>Catenariaceae</taxon>
        <taxon>Catenaria</taxon>
    </lineage>
</organism>
<accession>A0A1Y2H9M7</accession>
<dbReference type="PANTHER" id="PTHR12922:SF7">
    <property type="entry name" value="UBIQUINONE BIOSYNTHESIS PROTEIN COQ4 HOMOLOG, MITOCHONDRIAL"/>
    <property type="match status" value="1"/>
</dbReference>
<sequence length="246" mass="27712">MTTSYSVASARKLYPSHIPTQAWEKAFLTVACSLKAIHDPLRADMVAAVGETLGPPALGRMRLQLLATPTGRRILRDRPLISSQTLSPTYLSSLSPSTFGGAYYHHFMHPHGYLPESRAPVRFVDDGELAYIMLRYRQVHDFWHALTGLPPTVEGELALKVFEYVQTGLPMTLLAGLVAPVQLGRRQQKRLYGELVPWAIRAGIKAKPLMGVYYEEWLERDLNEMRRELRIEVAPEIEDSTLTNAK</sequence>
<dbReference type="PANTHER" id="PTHR12922">
    <property type="entry name" value="UBIQUINONE BIOSYNTHESIS PROTEIN"/>
    <property type="match status" value="1"/>
</dbReference>
<comment type="cofactor">
    <cofactor evidence="7">
        <name>Zn(2+)</name>
        <dbReference type="ChEBI" id="CHEBI:29105"/>
    </cofactor>
</comment>
<dbReference type="InterPro" id="IPR027540">
    <property type="entry name" value="Coq4_euk"/>
</dbReference>
<dbReference type="AlphaFoldDB" id="A0A1Y2H9M7"/>
<comment type="caution">
    <text evidence="8">The sequence shown here is derived from an EMBL/GenBank/DDBJ whole genome shotgun (WGS) entry which is preliminary data.</text>
</comment>
<comment type="catalytic activity">
    <reaction evidence="7">
        <text>a 4-hydroxy-3-methoxy-5-(all-trans-polyprenyl)benzoate + H(+) = a 2-methoxy-6-(all-trans-polyprenyl)phenol + CO2</text>
        <dbReference type="Rhea" id="RHEA:81179"/>
        <dbReference type="Rhea" id="RHEA-COMP:9551"/>
        <dbReference type="Rhea" id="RHEA-COMP:10931"/>
        <dbReference type="ChEBI" id="CHEBI:15378"/>
        <dbReference type="ChEBI" id="CHEBI:16526"/>
        <dbReference type="ChEBI" id="CHEBI:62731"/>
        <dbReference type="ChEBI" id="CHEBI:84443"/>
        <dbReference type="EC" id="4.1.1.130"/>
    </reaction>
</comment>
<evidence type="ECO:0000256" key="2">
    <source>
        <dbReference type="ARBA" id="ARBA00022792"/>
    </source>
</evidence>
<keyword evidence="5 7" id="KW-0456">Lyase</keyword>
<name>A0A1Y2H9M7_9FUNG</name>
<keyword evidence="3 7" id="KW-0496">Mitochondrion</keyword>
<keyword evidence="1 7" id="KW-0831">Ubiquinone biosynthesis</keyword>
<dbReference type="OrthoDB" id="4249at2759"/>
<keyword evidence="4 7" id="KW-0472">Membrane</keyword>
<dbReference type="STRING" id="765915.A0A1Y2H9M7"/>
<evidence type="ECO:0000313" key="8">
    <source>
        <dbReference type="EMBL" id="ORZ31287.1"/>
    </source>
</evidence>
<keyword evidence="7" id="KW-0862">Zinc</keyword>
<comment type="subunit">
    <text evidence="7">Component of a multi-subunit COQ enzyme complex, composed of at least COQ3, COQ4, COQ5, COQ6, COQ7 and COQ9.</text>
</comment>
<keyword evidence="8" id="KW-0830">Ubiquinone</keyword>
<evidence type="ECO:0000256" key="1">
    <source>
        <dbReference type="ARBA" id="ARBA00022688"/>
    </source>
</evidence>
<evidence type="ECO:0000256" key="3">
    <source>
        <dbReference type="ARBA" id="ARBA00023128"/>
    </source>
</evidence>
<dbReference type="Proteomes" id="UP000193411">
    <property type="component" value="Unassembled WGS sequence"/>
</dbReference>
<evidence type="ECO:0000256" key="4">
    <source>
        <dbReference type="ARBA" id="ARBA00023136"/>
    </source>
</evidence>
<keyword evidence="2 7" id="KW-0999">Mitochondrion inner membrane</keyword>
<reference evidence="8 9" key="1">
    <citation type="submission" date="2016-07" db="EMBL/GenBank/DDBJ databases">
        <title>Pervasive Adenine N6-methylation of Active Genes in Fungi.</title>
        <authorList>
            <consortium name="DOE Joint Genome Institute"/>
            <person name="Mondo S.J."/>
            <person name="Dannebaum R.O."/>
            <person name="Kuo R.C."/>
            <person name="Labutti K."/>
            <person name="Haridas S."/>
            <person name="Kuo A."/>
            <person name="Salamov A."/>
            <person name="Ahrendt S.R."/>
            <person name="Lipzen A."/>
            <person name="Sullivan W."/>
            <person name="Andreopoulos W.B."/>
            <person name="Clum A."/>
            <person name="Lindquist E."/>
            <person name="Daum C."/>
            <person name="Ramamoorthy G.K."/>
            <person name="Gryganskyi A."/>
            <person name="Culley D."/>
            <person name="Magnuson J.K."/>
            <person name="James T.Y."/>
            <person name="O'Malley M.A."/>
            <person name="Stajich J.E."/>
            <person name="Spatafora J.W."/>
            <person name="Visel A."/>
            <person name="Grigoriev I.V."/>
        </authorList>
    </citation>
    <scope>NUCLEOTIDE SEQUENCE [LARGE SCALE GENOMIC DNA]</scope>
    <source>
        <strain evidence="8 9">PL171</strain>
    </source>
</reference>
<dbReference type="InterPro" id="IPR007715">
    <property type="entry name" value="Coq4"/>
</dbReference>
<feature type="binding site" evidence="7">
    <location>
        <position position="144"/>
    </location>
    <ligand>
        <name>Zn(2+)</name>
        <dbReference type="ChEBI" id="CHEBI:29105"/>
    </ligand>
</feature>
<keyword evidence="9" id="KW-1185">Reference proteome</keyword>
<comment type="function">
    <text evidence="7">Lyase that catalyzes the C1-decarboxylation of 4-hydroxy-3-methoxy-5-(all-trans-polyprenyl)benzoic acid into 2-methoxy-6-(all-trans-polyprenyl)phenol during ubiquinone biosynthesis.</text>
</comment>
<dbReference type="GO" id="GO:0120539">
    <property type="term" value="F:4-hydroxy-3-methoxy-5-polyprenylbenzoate decarboxylase activity"/>
    <property type="evidence" value="ECO:0007669"/>
    <property type="project" value="UniProtKB-EC"/>
</dbReference>
<comment type="subcellular location">
    <subcellularLocation>
        <location evidence="7">Mitochondrion inner membrane</location>
        <topology evidence="7">Peripheral membrane protein</topology>
        <orientation evidence="7">Matrix side</orientation>
    </subcellularLocation>
</comment>
<evidence type="ECO:0000256" key="7">
    <source>
        <dbReference type="HAMAP-Rule" id="MF_03111"/>
    </source>
</evidence>
<protein>
    <recommendedName>
        <fullName evidence="6">4-hydroxy-3-methoxy-5-polyprenylbenzoate decarboxylase</fullName>
    </recommendedName>
</protein>
<comment type="similarity">
    <text evidence="7">Belongs to the COQ4 family.</text>
</comment>
<dbReference type="Pfam" id="PF05019">
    <property type="entry name" value="Coq4"/>
    <property type="match status" value="1"/>
</dbReference>
<evidence type="ECO:0000256" key="6">
    <source>
        <dbReference type="ARBA" id="ARBA00081568"/>
    </source>
</evidence>
<feature type="binding site" evidence="7">
    <location>
        <position position="140"/>
    </location>
    <ligand>
        <name>Zn(2+)</name>
        <dbReference type="ChEBI" id="CHEBI:29105"/>
    </ligand>
</feature>
<dbReference type="UniPathway" id="UPA00232"/>
<keyword evidence="7" id="KW-0479">Metal-binding</keyword>
<gene>
    <name evidence="7" type="primary">COQ4</name>
    <name evidence="8" type="ORF">BCR44DRAFT_1502899</name>
</gene>
<comment type="pathway">
    <text evidence="7">Cofactor biosynthesis; ubiquinone biosynthesis.</text>
</comment>
<dbReference type="HAMAP" id="MF_03111">
    <property type="entry name" value="Coq4"/>
    <property type="match status" value="1"/>
</dbReference>
<proteinExistence type="inferred from homology"/>
<evidence type="ECO:0000313" key="9">
    <source>
        <dbReference type="Proteomes" id="UP000193411"/>
    </source>
</evidence>
<evidence type="ECO:0000256" key="5">
    <source>
        <dbReference type="ARBA" id="ARBA00023239"/>
    </source>
</evidence>
<dbReference type="EMBL" id="MCFL01000062">
    <property type="protein sequence ID" value="ORZ31287.1"/>
    <property type="molecule type" value="Genomic_DNA"/>
</dbReference>